<comment type="caution">
    <text evidence="3">The sequence shown here is derived from an EMBL/GenBank/DDBJ whole genome shotgun (WGS) entry which is preliminary data.</text>
</comment>
<evidence type="ECO:0000256" key="1">
    <source>
        <dbReference type="SAM" id="Coils"/>
    </source>
</evidence>
<evidence type="ECO:0000313" key="3">
    <source>
        <dbReference type="EMBL" id="EHP50838.1"/>
    </source>
</evidence>
<dbReference type="EMBL" id="ADMC01000005">
    <property type="protein sequence ID" value="EHP50838.1"/>
    <property type="molecule type" value="Genomic_DNA"/>
</dbReference>
<feature type="domain" description="Helix-turn-helix" evidence="2">
    <location>
        <begin position="43"/>
        <end position="91"/>
    </location>
</feature>
<dbReference type="Proteomes" id="UP000004892">
    <property type="component" value="Unassembled WGS sequence"/>
</dbReference>
<keyword evidence="1" id="KW-0175">Coiled coil</keyword>
<dbReference type="Pfam" id="PF12728">
    <property type="entry name" value="HTH_17"/>
    <property type="match status" value="1"/>
</dbReference>
<dbReference type="InterPro" id="IPR009061">
    <property type="entry name" value="DNA-bd_dom_put_sf"/>
</dbReference>
<evidence type="ECO:0000259" key="2">
    <source>
        <dbReference type="Pfam" id="PF12728"/>
    </source>
</evidence>
<accession>H1DE41</accession>
<protein>
    <recommendedName>
        <fullName evidence="2">Helix-turn-helix domain-containing protein</fullName>
    </recommendedName>
</protein>
<dbReference type="HOGENOM" id="CLU_133781_2_2_10"/>
<sequence length="99" mass="12198">MIEKLDKATLEQWMHRLFDRLDQTDEKIKRLALQIAVEEIKVLDNQDMCLLLHVNRRTLQRYRKEKILKYFNVRGKNYYRVVDVKEFMETRLKEKEAIN</sequence>
<name>H1DE41_9BACT</name>
<feature type="coiled-coil region" evidence="1">
    <location>
        <begin position="14"/>
        <end position="41"/>
    </location>
</feature>
<keyword evidence="4" id="KW-1185">Reference proteome</keyword>
<dbReference type="PANTHER" id="PTHR34585:SF22">
    <property type="entry name" value="HELIX-TURN-HELIX DOMAIN-CONTAINING PROTEIN"/>
    <property type="match status" value="1"/>
</dbReference>
<organism evidence="3 4">
    <name type="scientific">Odoribacter laneus YIT 12061</name>
    <dbReference type="NCBI Taxonomy" id="742817"/>
    <lineage>
        <taxon>Bacteria</taxon>
        <taxon>Pseudomonadati</taxon>
        <taxon>Bacteroidota</taxon>
        <taxon>Bacteroidia</taxon>
        <taxon>Bacteroidales</taxon>
        <taxon>Odoribacteraceae</taxon>
        <taxon>Odoribacter</taxon>
    </lineage>
</organism>
<evidence type="ECO:0000313" key="4">
    <source>
        <dbReference type="Proteomes" id="UP000004892"/>
    </source>
</evidence>
<gene>
    <name evidence="3" type="ORF">HMPREF9449_00527</name>
</gene>
<dbReference type="InterPro" id="IPR041657">
    <property type="entry name" value="HTH_17"/>
</dbReference>
<dbReference type="PATRIC" id="fig|742817.3.peg.562"/>
<reference evidence="3 4" key="1">
    <citation type="submission" date="2012-01" db="EMBL/GenBank/DDBJ databases">
        <title>The Genome Sequence of Odoribacter laneus YIT 12061.</title>
        <authorList>
            <consortium name="The Broad Institute Genome Sequencing Platform"/>
            <person name="Earl A."/>
            <person name="Ward D."/>
            <person name="Feldgarden M."/>
            <person name="Gevers D."/>
            <person name="Morotomi M."/>
            <person name="Young S.K."/>
            <person name="Zeng Q."/>
            <person name="Gargeya S."/>
            <person name="Fitzgerald M."/>
            <person name="Haas B."/>
            <person name="Abouelleil A."/>
            <person name="Alvarado L."/>
            <person name="Arachchi H.M."/>
            <person name="Berlin A."/>
            <person name="Chapman S.B."/>
            <person name="Gearin G."/>
            <person name="Goldberg J."/>
            <person name="Griggs A."/>
            <person name="Gujja S."/>
            <person name="Hansen M."/>
            <person name="Heiman D."/>
            <person name="Howarth C."/>
            <person name="Larimer J."/>
            <person name="Lui A."/>
            <person name="MacDonald P.J.P."/>
            <person name="McCowen C."/>
            <person name="Montmayeur A."/>
            <person name="Murphy C."/>
            <person name="Neiman D."/>
            <person name="Pearson M."/>
            <person name="Priest M."/>
            <person name="Roberts A."/>
            <person name="Saif S."/>
            <person name="Shea T."/>
            <person name="Sisk P."/>
            <person name="Stolte C."/>
            <person name="Sykes S."/>
            <person name="Wortman J."/>
            <person name="Nusbaum C."/>
            <person name="Birren B."/>
        </authorList>
    </citation>
    <scope>NUCLEOTIDE SEQUENCE [LARGE SCALE GENOMIC DNA]</scope>
    <source>
        <strain evidence="3 4">YIT 12061</strain>
    </source>
</reference>
<dbReference type="AlphaFoldDB" id="H1DE41"/>
<dbReference type="RefSeq" id="WP_009135681.1">
    <property type="nucleotide sequence ID" value="NZ_JH594596.1"/>
</dbReference>
<proteinExistence type="predicted"/>
<dbReference type="SUPFAM" id="SSF46955">
    <property type="entry name" value="Putative DNA-binding domain"/>
    <property type="match status" value="1"/>
</dbReference>
<dbReference type="STRING" id="742817.HMPREF9449_00527"/>
<dbReference type="PANTHER" id="PTHR34585">
    <property type="match status" value="1"/>
</dbReference>
<dbReference type="eggNOG" id="ENOG5032TG4">
    <property type="taxonomic scope" value="Bacteria"/>
</dbReference>
<dbReference type="GeneID" id="98068176"/>